<evidence type="ECO:0000256" key="2">
    <source>
        <dbReference type="ARBA" id="ARBA00010121"/>
    </source>
</evidence>
<dbReference type="SUPFAM" id="SSF51430">
    <property type="entry name" value="NAD(P)-linked oxidoreductase"/>
    <property type="match status" value="1"/>
</dbReference>
<evidence type="ECO:0000256" key="5">
    <source>
        <dbReference type="ARBA" id="ARBA00022840"/>
    </source>
</evidence>
<dbReference type="GO" id="GO:0005856">
    <property type="term" value="C:cytoskeleton"/>
    <property type="evidence" value="ECO:0007669"/>
    <property type="project" value="UniProtKB-SubCell"/>
</dbReference>
<evidence type="ECO:0000256" key="1">
    <source>
        <dbReference type="ARBA" id="ARBA00004245"/>
    </source>
</evidence>
<dbReference type="SUPFAM" id="SSF53067">
    <property type="entry name" value="Actin-like ATPase domain"/>
    <property type="match status" value="2"/>
</dbReference>
<dbReference type="OrthoDB" id="5132116at2759"/>
<name>A0A0G2H3V1_PHACM</name>
<feature type="domain" description="NADP-dependent oxidoreductase" evidence="9">
    <location>
        <begin position="410"/>
        <end position="716"/>
    </location>
</feature>
<dbReference type="PRINTS" id="PR00190">
    <property type="entry name" value="ACTIN"/>
</dbReference>
<dbReference type="GO" id="GO:0005524">
    <property type="term" value="F:ATP binding"/>
    <property type="evidence" value="ECO:0007669"/>
    <property type="project" value="UniProtKB-KW"/>
</dbReference>
<dbReference type="InterPro" id="IPR036812">
    <property type="entry name" value="NAD(P)_OxRdtase_dom_sf"/>
</dbReference>
<comment type="subcellular location">
    <subcellularLocation>
        <location evidence="1">Cytoplasm</location>
        <location evidence="1">Cytoskeleton</location>
    </subcellularLocation>
</comment>
<evidence type="ECO:0000256" key="8">
    <source>
        <dbReference type="ARBA" id="ARBA00023212"/>
    </source>
</evidence>
<evidence type="ECO:0000259" key="9">
    <source>
        <dbReference type="Pfam" id="PF00248"/>
    </source>
</evidence>
<dbReference type="GO" id="GO:0034314">
    <property type="term" value="P:Arp2/3 complex-mediated actin nucleation"/>
    <property type="evidence" value="ECO:0007669"/>
    <property type="project" value="UniProtKB-ARBA"/>
</dbReference>
<sequence length="730" mass="81415">MAEAPIVLDGGTGFLKVGYAGQNFPEHQYPSIVGRPILRSEERDGDIVVKDIMCGDEAAAARSMLQISYPMENGIVKKWDDMQHLWDFTFAEKLKIDPSGRKILLTEPPMNPLKNREQMCEVMFERYNFGGVYVAIQAVLALYAQGLSSGVVVDSGDGVTHIVPVYESTVLNHLTRRLDVAGRDVTRNLIALLLRRGYALNRTADFETVRQIKEKLCYVSYDLELDQKLSEETTVLVESYTLPDGRVIRVGSERFEAPECLFQPHLVDVEQPGIAEFLFNTIQAADVDVRSSLYRAIVLSGGSSMYPGLPSRLEKELKQLWLTRVLQGNPERLNKFKVRIEDPPRRRHMVFLGGAVLANILVLSARCPYSAKVPLSSLNLSPLIFAIPVLFYTEYDLRQCLCTSVSQNPRLILGLMTIGPDESKGARITSMSDYQKCLDYLASKGYFELDTAGSYVGGLQEAFTREAGYEKRGFSIASKVYPDKPGVHSPKTLRERWEASLEKLGTTCPEIFYLHAPDRSVPFEETLEEVNKMHKEGKFVKLGLSNYAAWEVAEIVGICQRRGFVKPTIYQGMYNAITRALESELLPCLRKYGISLVIYNPLAGGLFSGKYSTLSTPDSGRFSNTSSTSGAMYRSRYFKPEILAALGIIEPVAKAHGLSLIEVALRWCIWHSQLNIKDGGDDGIILGISSFDQLVGNVEACEKGELPAEVVEALDKGWEKARGVAPTYWR</sequence>
<dbReference type="PANTHER" id="PTHR11937">
    <property type="entry name" value="ACTIN"/>
    <property type="match status" value="1"/>
</dbReference>
<keyword evidence="3" id="KW-0963">Cytoplasm</keyword>
<evidence type="ECO:0000256" key="3">
    <source>
        <dbReference type="ARBA" id="ARBA00022490"/>
    </source>
</evidence>
<dbReference type="Pfam" id="PF00248">
    <property type="entry name" value="Aldo_ket_red"/>
    <property type="match status" value="1"/>
</dbReference>
<dbReference type="SMART" id="SM00268">
    <property type="entry name" value="ACTIN"/>
    <property type="match status" value="1"/>
</dbReference>
<dbReference type="InterPro" id="IPR043129">
    <property type="entry name" value="ATPase_NBD"/>
</dbReference>
<dbReference type="GO" id="GO:0016491">
    <property type="term" value="F:oxidoreductase activity"/>
    <property type="evidence" value="ECO:0007669"/>
    <property type="project" value="UniProtKB-KW"/>
</dbReference>
<dbReference type="Pfam" id="PF00022">
    <property type="entry name" value="Actin"/>
    <property type="match status" value="1"/>
</dbReference>
<keyword evidence="7" id="KW-0009">Actin-binding</keyword>
<keyword evidence="4" id="KW-0547">Nucleotide-binding</keyword>
<proteinExistence type="inferred from homology"/>
<keyword evidence="8" id="KW-0206">Cytoskeleton</keyword>
<dbReference type="PROSITE" id="PS01132">
    <property type="entry name" value="ACTINS_ACT_LIKE"/>
    <property type="match status" value="1"/>
</dbReference>
<keyword evidence="5" id="KW-0067">ATP-binding</keyword>
<dbReference type="CDD" id="cd10220">
    <property type="entry name" value="ASKHA_NBD_Arp2"/>
    <property type="match status" value="1"/>
</dbReference>
<dbReference type="Gene3D" id="3.30.420.40">
    <property type="match status" value="2"/>
</dbReference>
<evidence type="ECO:0000313" key="10">
    <source>
        <dbReference type="EMBL" id="KKY23440.1"/>
    </source>
</evidence>
<dbReference type="Gene3D" id="3.20.20.100">
    <property type="entry name" value="NADP-dependent oxidoreductase domain"/>
    <property type="match status" value="1"/>
</dbReference>
<dbReference type="InterPro" id="IPR004000">
    <property type="entry name" value="Actin"/>
</dbReference>
<dbReference type="InterPro" id="IPR020902">
    <property type="entry name" value="Actin/actin-like_CS"/>
</dbReference>
<reference evidence="10 11" key="1">
    <citation type="submission" date="2015-05" db="EMBL/GenBank/DDBJ databases">
        <title>Distinctive expansion of gene families associated with plant cell wall degradation and secondary metabolism in the genomes of grapevine trunk pathogens.</title>
        <authorList>
            <person name="Lawrence D.P."/>
            <person name="Travadon R."/>
            <person name="Rolshausen P.E."/>
            <person name="Baumgartner K."/>
        </authorList>
    </citation>
    <scope>NUCLEOTIDE SEQUENCE [LARGE SCALE GENOMIC DNA]</scope>
    <source>
        <strain evidence="10">UCRPC4</strain>
    </source>
</reference>
<evidence type="ECO:0000313" key="11">
    <source>
        <dbReference type="Proteomes" id="UP000053317"/>
    </source>
</evidence>
<evidence type="ECO:0000256" key="7">
    <source>
        <dbReference type="ARBA" id="ARBA00023203"/>
    </source>
</evidence>
<dbReference type="AlphaFoldDB" id="A0A0G2H3V1"/>
<reference evidence="10 11" key="2">
    <citation type="submission" date="2015-05" db="EMBL/GenBank/DDBJ databases">
        <authorList>
            <person name="Morales-Cruz A."/>
            <person name="Amrine K.C."/>
            <person name="Cantu D."/>
        </authorList>
    </citation>
    <scope>NUCLEOTIDE SEQUENCE [LARGE SCALE GENOMIC DNA]</scope>
    <source>
        <strain evidence="10">UCRPC4</strain>
    </source>
</reference>
<dbReference type="FunFam" id="3.30.420.40:FF:000050">
    <property type="entry name" value="Actin, alpha skeletal muscle"/>
    <property type="match status" value="1"/>
</dbReference>
<dbReference type="Proteomes" id="UP000053317">
    <property type="component" value="Unassembled WGS sequence"/>
</dbReference>
<dbReference type="Gene3D" id="3.90.640.10">
    <property type="entry name" value="Actin, Chain A, domain 4"/>
    <property type="match status" value="1"/>
</dbReference>
<keyword evidence="11" id="KW-1185">Reference proteome</keyword>
<dbReference type="EMBL" id="LCWF01000067">
    <property type="protein sequence ID" value="KKY23440.1"/>
    <property type="molecule type" value="Genomic_DNA"/>
</dbReference>
<accession>A0A0G2H3V1</accession>
<organism evidence="10 11">
    <name type="scientific">Phaeomoniella chlamydospora</name>
    <name type="common">Phaeoacremonium chlamydosporum</name>
    <dbReference type="NCBI Taxonomy" id="158046"/>
    <lineage>
        <taxon>Eukaryota</taxon>
        <taxon>Fungi</taxon>
        <taxon>Dikarya</taxon>
        <taxon>Ascomycota</taxon>
        <taxon>Pezizomycotina</taxon>
        <taxon>Eurotiomycetes</taxon>
        <taxon>Chaetothyriomycetidae</taxon>
        <taxon>Phaeomoniellales</taxon>
        <taxon>Phaeomoniellaceae</taxon>
        <taxon>Phaeomoniella</taxon>
    </lineage>
</organism>
<protein>
    <submittedName>
        <fullName evidence="10">Putative actin</fullName>
    </submittedName>
</protein>
<evidence type="ECO:0000256" key="6">
    <source>
        <dbReference type="ARBA" id="ARBA00023002"/>
    </source>
</evidence>
<gene>
    <name evidence="10" type="ORF">UCRPC4_g02888</name>
</gene>
<dbReference type="InterPro" id="IPR023210">
    <property type="entry name" value="NADP_OxRdtase_dom"/>
</dbReference>
<dbReference type="FunFam" id="3.90.640.10:FF:000005">
    <property type="entry name" value="Actin-related protein 2"/>
    <property type="match status" value="1"/>
</dbReference>
<dbReference type="CDD" id="cd19075">
    <property type="entry name" value="AKR_AKR7A1-5"/>
    <property type="match status" value="1"/>
</dbReference>
<dbReference type="GO" id="GO:0003779">
    <property type="term" value="F:actin binding"/>
    <property type="evidence" value="ECO:0007669"/>
    <property type="project" value="UniProtKB-KW"/>
</dbReference>
<comment type="similarity">
    <text evidence="2">Belongs to the actin family. ARP2 subfamily.</text>
</comment>
<evidence type="ECO:0000256" key="4">
    <source>
        <dbReference type="ARBA" id="ARBA00022741"/>
    </source>
</evidence>
<keyword evidence="6" id="KW-0560">Oxidoreductase</keyword>
<comment type="caution">
    <text evidence="10">The sequence shown here is derived from an EMBL/GenBank/DDBJ whole genome shotgun (WGS) entry which is preliminary data.</text>
</comment>